<evidence type="ECO:0000259" key="1">
    <source>
        <dbReference type="Pfam" id="PF18765"/>
    </source>
</evidence>
<proteinExistence type="predicted"/>
<feature type="domain" description="Polymerase beta nucleotidyltransferase" evidence="1">
    <location>
        <begin position="44"/>
        <end position="115"/>
    </location>
</feature>
<protein>
    <recommendedName>
        <fullName evidence="1">Polymerase beta nucleotidyltransferase domain-containing protein</fullName>
    </recommendedName>
</protein>
<dbReference type="Gene3D" id="3.30.460.10">
    <property type="entry name" value="Beta Polymerase, domain 2"/>
    <property type="match status" value="1"/>
</dbReference>
<comment type="caution">
    <text evidence="2">The sequence shown here is derived from an EMBL/GenBank/DDBJ whole genome shotgun (WGS) entry which is preliminary data.</text>
</comment>
<dbReference type="SUPFAM" id="SSF81301">
    <property type="entry name" value="Nucleotidyltransferase"/>
    <property type="match status" value="1"/>
</dbReference>
<dbReference type="Proteomes" id="UP000722750">
    <property type="component" value="Unassembled WGS sequence"/>
</dbReference>
<dbReference type="InterPro" id="IPR043519">
    <property type="entry name" value="NT_sf"/>
</dbReference>
<dbReference type="CDD" id="cd05403">
    <property type="entry name" value="NT_KNTase_like"/>
    <property type="match status" value="1"/>
</dbReference>
<dbReference type="Pfam" id="PF18765">
    <property type="entry name" value="Polbeta"/>
    <property type="match status" value="1"/>
</dbReference>
<accession>A0A941W213</accession>
<evidence type="ECO:0000313" key="3">
    <source>
        <dbReference type="Proteomes" id="UP000722750"/>
    </source>
</evidence>
<organism evidence="2 3">
    <name type="scientific">Candidatus Scalindua arabica</name>
    <dbReference type="NCBI Taxonomy" id="1127984"/>
    <lineage>
        <taxon>Bacteria</taxon>
        <taxon>Pseudomonadati</taxon>
        <taxon>Planctomycetota</taxon>
        <taxon>Candidatus Brocadiia</taxon>
        <taxon>Candidatus Brocadiales</taxon>
        <taxon>Candidatus Scalinduaceae</taxon>
        <taxon>Candidatus Scalindua</taxon>
    </lineage>
</organism>
<sequence>MSLNSMNDLNSVPMGTNSRKVRLSAESIKVVKEKAREVFGKDVRVVLFGSRVDEKARGGDIDLYIMVTDKNDLFGKELRFLADVKRQIGNQKIDVVFNKDKKRIVEREALKKGVEL</sequence>
<dbReference type="EMBL" id="JAANXD010000050">
    <property type="protein sequence ID" value="MBS1258140.1"/>
    <property type="molecule type" value="Genomic_DNA"/>
</dbReference>
<gene>
    <name evidence="2" type="ORF">MAG551_01193</name>
</gene>
<reference evidence="2" key="1">
    <citation type="journal article" date="2021" name="ISME J.">
        <title>Fine-scale metabolic discontinuity in a stratified prokaryote microbiome of a Red Sea deep halocline.</title>
        <authorList>
            <person name="Michoud G."/>
            <person name="Ngugi D.K."/>
            <person name="Barozzi A."/>
            <person name="Merlino G."/>
            <person name="Calleja M.L."/>
            <person name="Delgado-Huertas A."/>
            <person name="Moran X.A.G."/>
            <person name="Daffonchio D."/>
        </authorList>
    </citation>
    <scope>NUCLEOTIDE SEQUENCE</scope>
    <source>
        <strain evidence="2">SuakinDeep_MAG55_1</strain>
    </source>
</reference>
<dbReference type="AlphaFoldDB" id="A0A941W213"/>
<dbReference type="InterPro" id="IPR041633">
    <property type="entry name" value="Polbeta"/>
</dbReference>
<name>A0A941W213_9BACT</name>
<evidence type="ECO:0000313" key="2">
    <source>
        <dbReference type="EMBL" id="MBS1258140.1"/>
    </source>
</evidence>